<organism evidence="2 3">
    <name type="scientific">Papaver atlanticum</name>
    <dbReference type="NCBI Taxonomy" id="357466"/>
    <lineage>
        <taxon>Eukaryota</taxon>
        <taxon>Viridiplantae</taxon>
        <taxon>Streptophyta</taxon>
        <taxon>Embryophyta</taxon>
        <taxon>Tracheophyta</taxon>
        <taxon>Spermatophyta</taxon>
        <taxon>Magnoliopsida</taxon>
        <taxon>Ranunculales</taxon>
        <taxon>Papaveraceae</taxon>
        <taxon>Papaveroideae</taxon>
        <taxon>Papaver</taxon>
    </lineage>
</organism>
<sequence length="85" mass="9595">MDSKNVIVIAIFVMFIVLCSDISSVMVTNAQKYKCCTDHRMASCRTSDPAENARCSSMCSTRCFKDGSNRLCKLRGNKHYCHCRC</sequence>
<proteinExistence type="predicted"/>
<name>A0AAD4T5Q1_9MAGN</name>
<reference evidence="2" key="1">
    <citation type="submission" date="2022-04" db="EMBL/GenBank/DDBJ databases">
        <title>A functionally conserved STORR gene fusion in Papaver species that diverged 16.8 million years ago.</title>
        <authorList>
            <person name="Catania T."/>
        </authorList>
    </citation>
    <scope>NUCLEOTIDE SEQUENCE</scope>
    <source>
        <strain evidence="2">S-188037</strain>
    </source>
</reference>
<keyword evidence="3" id="KW-1185">Reference proteome</keyword>
<feature type="chain" id="PRO_5041949558" evidence="1">
    <location>
        <begin position="25"/>
        <end position="85"/>
    </location>
</feature>
<evidence type="ECO:0000256" key="1">
    <source>
        <dbReference type="SAM" id="SignalP"/>
    </source>
</evidence>
<keyword evidence="1" id="KW-0732">Signal</keyword>
<feature type="signal peptide" evidence="1">
    <location>
        <begin position="1"/>
        <end position="24"/>
    </location>
</feature>
<gene>
    <name evidence="2" type="ORF">MKW98_016111</name>
</gene>
<accession>A0AAD4T5Q1</accession>
<protein>
    <submittedName>
        <fullName evidence="2">Uncharacterized protein</fullName>
    </submittedName>
</protein>
<dbReference type="EMBL" id="JAJJMB010005516">
    <property type="protein sequence ID" value="KAI3938606.1"/>
    <property type="molecule type" value="Genomic_DNA"/>
</dbReference>
<dbReference type="Proteomes" id="UP001202328">
    <property type="component" value="Unassembled WGS sequence"/>
</dbReference>
<evidence type="ECO:0000313" key="3">
    <source>
        <dbReference type="Proteomes" id="UP001202328"/>
    </source>
</evidence>
<evidence type="ECO:0000313" key="2">
    <source>
        <dbReference type="EMBL" id="KAI3938606.1"/>
    </source>
</evidence>
<comment type="caution">
    <text evidence="2">The sequence shown here is derived from an EMBL/GenBank/DDBJ whole genome shotgun (WGS) entry which is preliminary data.</text>
</comment>
<dbReference type="AlphaFoldDB" id="A0AAD4T5Q1"/>